<sequence length="392" mass="41463">MTWHDFSEGEFGRLPIQMAPGLNTVPPSPRDTVQPSNIQTTPSASRRPSLPMGPPAAPISSTTGSIQLPPRDPPFSGDTATAADNSGVGVGPGPLRHPRPLTAADLHMQLEKEQEAVVNRLTRELSILRQQSASVTSTTSSTSTGLVDPTDHNANHMLSGASHPTPSRRHRSSSSLSTRSINTPGMAANTLVGPSGNAISTAAGVTGSTVSGITPARDSNAPGSSQTRETLSRQNSIASSRPSGTSSPSRTLPLQQYDHYPHHYSHRQSGSFQHGYPLSVQASQPSMARSPSLGSGVATARYEEVTQHRIELEAVKRENEALKRRIRDLERSLNSRRLSDMGRDRSESASTSASVPHTANSQGHPQSRNADDEHDVVRVGESAGSVGVDGGT</sequence>
<proteinExistence type="predicted"/>
<organism evidence="2 3">
    <name type="scientific">Lasallia pustulata</name>
    <dbReference type="NCBI Taxonomy" id="136370"/>
    <lineage>
        <taxon>Eukaryota</taxon>
        <taxon>Fungi</taxon>
        <taxon>Dikarya</taxon>
        <taxon>Ascomycota</taxon>
        <taxon>Pezizomycotina</taxon>
        <taxon>Lecanoromycetes</taxon>
        <taxon>OSLEUM clade</taxon>
        <taxon>Umbilicariomycetidae</taxon>
        <taxon>Umbilicariales</taxon>
        <taxon>Umbilicariaceae</taxon>
        <taxon>Lasallia</taxon>
    </lineage>
</organism>
<feature type="compositionally biased region" description="Low complexity" evidence="1">
    <location>
        <begin position="134"/>
        <end position="144"/>
    </location>
</feature>
<comment type="caution">
    <text evidence="2">The sequence shown here is derived from an EMBL/GenBank/DDBJ whole genome shotgun (WGS) entry which is preliminary data.</text>
</comment>
<accession>A0A5M8PSR2</accession>
<evidence type="ECO:0000256" key="1">
    <source>
        <dbReference type="SAM" id="MobiDB-lite"/>
    </source>
</evidence>
<protein>
    <submittedName>
        <fullName evidence="2">Uncharacterized protein</fullName>
    </submittedName>
</protein>
<dbReference type="PANTHER" id="PTHR39610">
    <property type="entry name" value="BZIP DOMAIN-CONTAINING PROTEIN-RELATED"/>
    <property type="match status" value="1"/>
</dbReference>
<evidence type="ECO:0000313" key="2">
    <source>
        <dbReference type="EMBL" id="KAA6412620.1"/>
    </source>
</evidence>
<feature type="compositionally biased region" description="Polar residues" evidence="1">
    <location>
        <begin position="31"/>
        <end position="46"/>
    </location>
</feature>
<evidence type="ECO:0000313" key="3">
    <source>
        <dbReference type="Proteomes" id="UP000324767"/>
    </source>
</evidence>
<dbReference type="PANTHER" id="PTHR39610:SF1">
    <property type="match status" value="1"/>
</dbReference>
<name>A0A5M8PSR2_9LECA</name>
<feature type="compositionally biased region" description="Low complexity" evidence="1">
    <location>
        <begin position="239"/>
        <end position="251"/>
    </location>
</feature>
<dbReference type="Proteomes" id="UP000324767">
    <property type="component" value="Unassembled WGS sequence"/>
</dbReference>
<feature type="compositionally biased region" description="Polar residues" evidence="1">
    <location>
        <begin position="280"/>
        <end position="293"/>
    </location>
</feature>
<dbReference type="OrthoDB" id="5401654at2759"/>
<feature type="region of interest" description="Disordered" evidence="1">
    <location>
        <begin position="1"/>
        <end position="94"/>
    </location>
</feature>
<feature type="compositionally biased region" description="Polar residues" evidence="1">
    <location>
        <begin position="348"/>
        <end position="368"/>
    </location>
</feature>
<feature type="compositionally biased region" description="Basic and acidic residues" evidence="1">
    <location>
        <begin position="369"/>
        <end position="378"/>
    </location>
</feature>
<gene>
    <name evidence="2" type="ORF">FRX48_03612</name>
</gene>
<feature type="region of interest" description="Disordered" evidence="1">
    <location>
        <begin position="210"/>
        <end position="295"/>
    </location>
</feature>
<dbReference type="AlphaFoldDB" id="A0A5M8PSR2"/>
<feature type="compositionally biased region" description="Basic and acidic residues" evidence="1">
    <location>
        <begin position="337"/>
        <end position="347"/>
    </location>
</feature>
<feature type="compositionally biased region" description="Basic and acidic residues" evidence="1">
    <location>
        <begin position="1"/>
        <end position="11"/>
    </location>
</feature>
<feature type="compositionally biased region" description="Polar residues" evidence="1">
    <location>
        <begin position="221"/>
        <end position="238"/>
    </location>
</feature>
<dbReference type="CDD" id="cd14724">
    <property type="entry name" value="ZIP_Gal4-like_1"/>
    <property type="match status" value="1"/>
</dbReference>
<reference evidence="2 3" key="1">
    <citation type="submission" date="2019-09" db="EMBL/GenBank/DDBJ databases">
        <title>The hologenome of the rock-dwelling lichen Lasallia pustulata.</title>
        <authorList>
            <person name="Greshake Tzovaras B."/>
            <person name="Segers F."/>
            <person name="Bicker A."/>
            <person name="Dal Grande F."/>
            <person name="Otte J."/>
            <person name="Hankeln T."/>
            <person name="Schmitt I."/>
            <person name="Ebersberger I."/>
        </authorList>
    </citation>
    <scope>NUCLEOTIDE SEQUENCE [LARGE SCALE GENOMIC DNA]</scope>
    <source>
        <strain evidence="2">A1-1</strain>
    </source>
</reference>
<feature type="region of interest" description="Disordered" evidence="1">
    <location>
        <begin position="130"/>
        <end position="193"/>
    </location>
</feature>
<feature type="region of interest" description="Disordered" evidence="1">
    <location>
        <begin position="337"/>
        <end position="392"/>
    </location>
</feature>
<dbReference type="EMBL" id="VXIT01000005">
    <property type="protein sequence ID" value="KAA6412620.1"/>
    <property type="molecule type" value="Genomic_DNA"/>
</dbReference>